<dbReference type="CDD" id="cd19757">
    <property type="entry name" value="Bbox1"/>
    <property type="match status" value="1"/>
</dbReference>
<feature type="compositionally biased region" description="Basic and acidic residues" evidence="5">
    <location>
        <begin position="749"/>
        <end position="764"/>
    </location>
</feature>
<dbReference type="GO" id="GO:0005654">
    <property type="term" value="C:nucleoplasm"/>
    <property type="evidence" value="ECO:0007669"/>
    <property type="project" value="TreeGrafter"/>
</dbReference>
<dbReference type="SUPFAM" id="SSF57845">
    <property type="entry name" value="B-box zinc-binding domain"/>
    <property type="match status" value="1"/>
</dbReference>
<dbReference type="Gene3D" id="2.120.10.30">
    <property type="entry name" value="TolB, C-terminal domain"/>
    <property type="match status" value="1"/>
</dbReference>
<dbReference type="OrthoDB" id="6156957at2759"/>
<keyword evidence="1" id="KW-0479">Metal-binding</keyword>
<keyword evidence="2 4" id="KW-0863">Zinc-finger</keyword>
<gene>
    <name evidence="8" type="ORF">MGAL_10B053851</name>
</gene>
<evidence type="ECO:0000313" key="8">
    <source>
        <dbReference type="EMBL" id="VDI80795.1"/>
    </source>
</evidence>
<dbReference type="SMART" id="SM00336">
    <property type="entry name" value="BBOX"/>
    <property type="match status" value="2"/>
</dbReference>
<feature type="compositionally biased region" description="Basic residues" evidence="5">
    <location>
        <begin position="623"/>
        <end position="636"/>
    </location>
</feature>
<dbReference type="InterPro" id="IPR047153">
    <property type="entry name" value="TRIM45/56/19-like"/>
</dbReference>
<keyword evidence="8" id="KW-0808">Transferase</keyword>
<dbReference type="PROSITE" id="PS50089">
    <property type="entry name" value="ZF_RING_2"/>
    <property type="match status" value="1"/>
</dbReference>
<evidence type="ECO:0000259" key="7">
    <source>
        <dbReference type="PROSITE" id="PS50119"/>
    </source>
</evidence>
<feature type="compositionally biased region" description="Low complexity" evidence="5">
    <location>
        <begin position="599"/>
        <end position="616"/>
    </location>
</feature>
<dbReference type="GO" id="GO:0061630">
    <property type="term" value="F:ubiquitin protein ligase activity"/>
    <property type="evidence" value="ECO:0007669"/>
    <property type="project" value="UniProtKB-EC"/>
</dbReference>
<keyword evidence="8" id="KW-0012">Acyltransferase</keyword>
<dbReference type="InterPro" id="IPR013083">
    <property type="entry name" value="Znf_RING/FYVE/PHD"/>
</dbReference>
<evidence type="ECO:0000313" key="9">
    <source>
        <dbReference type="Proteomes" id="UP000596742"/>
    </source>
</evidence>
<dbReference type="Proteomes" id="UP000596742">
    <property type="component" value="Unassembled WGS sequence"/>
</dbReference>
<reference evidence="8" key="1">
    <citation type="submission" date="2018-11" db="EMBL/GenBank/DDBJ databases">
        <authorList>
            <person name="Alioto T."/>
            <person name="Alioto T."/>
        </authorList>
    </citation>
    <scope>NUCLEOTIDE SEQUENCE</scope>
</reference>
<dbReference type="PROSITE" id="PS50119">
    <property type="entry name" value="ZF_BBOX"/>
    <property type="match status" value="2"/>
</dbReference>
<dbReference type="InterPro" id="IPR018957">
    <property type="entry name" value="Znf_C3HC4_RING-type"/>
</dbReference>
<keyword evidence="3" id="KW-0862">Zinc</keyword>
<dbReference type="GO" id="GO:0060340">
    <property type="term" value="P:positive regulation of type I interferon-mediated signaling pathway"/>
    <property type="evidence" value="ECO:0007669"/>
    <property type="project" value="TreeGrafter"/>
</dbReference>
<dbReference type="Pfam" id="PF00097">
    <property type="entry name" value="zf-C3HC4"/>
    <property type="match status" value="1"/>
</dbReference>
<feature type="domain" description="B box-type" evidence="7">
    <location>
        <begin position="301"/>
        <end position="338"/>
    </location>
</feature>
<dbReference type="GO" id="GO:0008270">
    <property type="term" value="F:zinc ion binding"/>
    <property type="evidence" value="ECO:0007669"/>
    <property type="project" value="UniProtKB-KW"/>
</dbReference>
<dbReference type="SUPFAM" id="SSF101898">
    <property type="entry name" value="NHL repeat"/>
    <property type="match status" value="1"/>
</dbReference>
<evidence type="ECO:0000256" key="4">
    <source>
        <dbReference type="PROSITE-ProRule" id="PRU00024"/>
    </source>
</evidence>
<dbReference type="Gene3D" id="3.30.40.10">
    <property type="entry name" value="Zinc/RING finger domain, C3HC4 (zinc finger)"/>
    <property type="match status" value="1"/>
</dbReference>
<evidence type="ECO:0000256" key="3">
    <source>
        <dbReference type="ARBA" id="ARBA00022833"/>
    </source>
</evidence>
<feature type="region of interest" description="Disordered" evidence="5">
    <location>
        <begin position="734"/>
        <end position="772"/>
    </location>
</feature>
<evidence type="ECO:0000256" key="5">
    <source>
        <dbReference type="SAM" id="MobiDB-lite"/>
    </source>
</evidence>
<dbReference type="InterPro" id="IPR011042">
    <property type="entry name" value="6-blade_b-propeller_TolB-like"/>
</dbReference>
<dbReference type="InterPro" id="IPR017907">
    <property type="entry name" value="Znf_RING_CS"/>
</dbReference>
<dbReference type="SMART" id="SM00184">
    <property type="entry name" value="RING"/>
    <property type="match status" value="1"/>
</dbReference>
<comment type="caution">
    <text evidence="8">The sequence shown here is derived from an EMBL/GenBank/DDBJ whole genome shotgun (WGS) entry which is preliminary data.</text>
</comment>
<feature type="region of interest" description="Disordered" evidence="5">
    <location>
        <begin position="588"/>
        <end position="643"/>
    </location>
</feature>
<dbReference type="InterPro" id="IPR001841">
    <property type="entry name" value="Znf_RING"/>
</dbReference>
<evidence type="ECO:0000259" key="6">
    <source>
        <dbReference type="PROSITE" id="PS50089"/>
    </source>
</evidence>
<feature type="domain" description="RING-type" evidence="6">
    <location>
        <begin position="103"/>
        <end position="129"/>
    </location>
</feature>
<accession>A0A8B6HJ80</accession>
<dbReference type="Pfam" id="PF00643">
    <property type="entry name" value="zf-B_box"/>
    <property type="match status" value="2"/>
</dbReference>
<sequence>MSDPEADNCQDILQMSKGKTDFTGLPTNKITGDDAQTLETQIQKNITNLEEVKNDNELFYDTKSNLDSTGNVKEYKGNGTYSKFQCHEIKEPNDEMIKESLVCGLCQKYLQDPKLLPCLHTFCLNCLEKLCFPEEENETNKDAVLVEVSAADGVNGNKDDITEVLSFNQTMTDKVDNSEHNKNNKLDKDKTTSVLAPKAPHCPTCKEIFEIPAKGLEELISNTVFSNMIKIREKLNQTKQCEICKLRNVVEEATAFCKDCSDMLCKSCWQSHSFTRFTLNHKVVPLEEMKDKALDDAIRNKSKPMCSLHEDELLKYFCSDCKCLVCRECILLHHQGHSCILPSVAVDPKKKEMESLIYGFHGRLESLRKDEHEEYESQNDRVAVAENTEIEKINSFFQKLVDAVEKERKSVISNTKAEFTRLKTQSKNRISCSENIEQNMTSIQPALHILTSQASDEEFLQIEPMLHKRLVQIINKDIKPYPVSWYSLPVADLVSSLKISCTQDQNIDLSLFKVTGPKQKFEPAESIPIESSYDELVEMRKIKRLNSQPLNVEEISSPASSESKPKDSTLKKKNFVDATVWSLLSGNSVGKEDHDLESDSGSSDSSWVDTSSLTSDNQNPSVNKKKKSRGKRGGKKAKGERQKVDVLQNMAQTTFPKNKGIVNEPLKGLKNSPQTTSIVFGNPTSMYGLMNNPAQNMPLSQPTYRYPTTVPIPVNVPQVYGSVPNLYTPGQGGFQSLRPSLMMQKSPKQQKESRSSSGSSEDKSVSSTSPAAAAIVKPSKVISLQPKWRLDTKLSSDIHEPKLRSVYCLQSTSVIVSDVKNSKVKLFTTKGEFIKCFDLKNVNQAIFTANLLIYSVKNQICAKKEDGTEMNPLIFNNTPFNCLVTWAPKNTILVSTGVKIRQYTCRVDENRGNFIKKLDIGIGSSQIQQIVDLRCDQQGKKLVIVDGISKSVNVLDIEGNLMGTYKEDSPGWNPTSACFDKKGLVFVTDGGGNRLIYLSVTAQFIQQWDTCPTINMPSYVATHVSQPLYLIGHDRYVHVYDYSYL</sequence>
<organism evidence="8 9">
    <name type="scientific">Mytilus galloprovincialis</name>
    <name type="common">Mediterranean mussel</name>
    <dbReference type="NCBI Taxonomy" id="29158"/>
    <lineage>
        <taxon>Eukaryota</taxon>
        <taxon>Metazoa</taxon>
        <taxon>Spiralia</taxon>
        <taxon>Lophotrochozoa</taxon>
        <taxon>Mollusca</taxon>
        <taxon>Bivalvia</taxon>
        <taxon>Autobranchia</taxon>
        <taxon>Pteriomorphia</taxon>
        <taxon>Mytilida</taxon>
        <taxon>Mytiloidea</taxon>
        <taxon>Mytilidae</taxon>
        <taxon>Mytilinae</taxon>
        <taxon>Mytilus</taxon>
    </lineage>
</organism>
<proteinExistence type="predicted"/>
<feature type="domain" description="B box-type" evidence="7">
    <location>
        <begin position="236"/>
        <end position="286"/>
    </location>
</feature>
<name>A0A8B6HJ80_MYTGA</name>
<dbReference type="EMBL" id="UYJE01010205">
    <property type="protein sequence ID" value="VDI80795.1"/>
    <property type="molecule type" value="Genomic_DNA"/>
</dbReference>
<dbReference type="InterPro" id="IPR000315">
    <property type="entry name" value="Znf_B-box"/>
</dbReference>
<dbReference type="EC" id="2.3.2.27" evidence="8"/>
<dbReference type="SUPFAM" id="SSF57850">
    <property type="entry name" value="RING/U-box"/>
    <property type="match status" value="1"/>
</dbReference>
<evidence type="ECO:0000256" key="2">
    <source>
        <dbReference type="ARBA" id="ARBA00022771"/>
    </source>
</evidence>
<dbReference type="PANTHER" id="PTHR25462:SF299">
    <property type="entry name" value="E3 UBIQUITIN-PROTEIN LIGASE TRIM56"/>
    <property type="match status" value="1"/>
</dbReference>
<dbReference type="PROSITE" id="PS00518">
    <property type="entry name" value="ZF_RING_1"/>
    <property type="match status" value="1"/>
</dbReference>
<protein>
    <submittedName>
        <fullName evidence="8">Tripartite motif-containing protein 56</fullName>
        <ecNumber evidence="8">2.3.2.27</ecNumber>
    </submittedName>
</protein>
<evidence type="ECO:0000256" key="1">
    <source>
        <dbReference type="ARBA" id="ARBA00022723"/>
    </source>
</evidence>
<dbReference type="GO" id="GO:0045087">
    <property type="term" value="P:innate immune response"/>
    <property type="evidence" value="ECO:0007669"/>
    <property type="project" value="TreeGrafter"/>
</dbReference>
<keyword evidence="9" id="KW-1185">Reference proteome</keyword>
<dbReference type="CDD" id="cd19756">
    <property type="entry name" value="Bbox2"/>
    <property type="match status" value="1"/>
</dbReference>
<dbReference type="AlphaFoldDB" id="A0A8B6HJ80"/>
<dbReference type="PANTHER" id="PTHR25462">
    <property type="entry name" value="BONUS, ISOFORM C-RELATED"/>
    <property type="match status" value="1"/>
</dbReference>
<dbReference type="Gene3D" id="3.30.160.60">
    <property type="entry name" value="Classic Zinc Finger"/>
    <property type="match status" value="1"/>
</dbReference>